<evidence type="ECO:0000313" key="2">
    <source>
        <dbReference type="Proteomes" id="UP000029864"/>
    </source>
</evidence>
<feature type="non-terminal residue" evidence="1">
    <location>
        <position position="159"/>
    </location>
</feature>
<evidence type="ECO:0000313" key="1">
    <source>
        <dbReference type="EMBL" id="KGJ71577.1"/>
    </source>
</evidence>
<dbReference type="Proteomes" id="UP000029864">
    <property type="component" value="Unassembled WGS sequence"/>
</dbReference>
<accession>A0A099J212</accession>
<sequence length="159" mass="16906">MLNAMKLTDLEQMLVKHVAVGTIFDLAPGAVDDAIDAAVMGSWGTQHEIRAEVIRDILRGRHLPDGGADPHGLQLRGARIIGRLDLDHLISPILLSLKSCHLLDGVNGERCQIPDLDLSRSVVDVTDQYAGDGAVCLLGAQITGQLSMNGAILTNETGP</sequence>
<gene>
    <name evidence="1" type="ORF">GY21_21260</name>
</gene>
<dbReference type="AlphaFoldDB" id="A0A099J212"/>
<dbReference type="EMBL" id="JPXF01000210">
    <property type="protein sequence ID" value="KGJ71577.1"/>
    <property type="molecule type" value="Genomic_DNA"/>
</dbReference>
<organism evidence="1 2">
    <name type="scientific">Cryobacterium roopkundense</name>
    <dbReference type="NCBI Taxonomy" id="1001240"/>
    <lineage>
        <taxon>Bacteria</taxon>
        <taxon>Bacillati</taxon>
        <taxon>Actinomycetota</taxon>
        <taxon>Actinomycetes</taxon>
        <taxon>Micrococcales</taxon>
        <taxon>Microbacteriaceae</taxon>
        <taxon>Cryobacterium</taxon>
    </lineage>
</organism>
<reference evidence="1 2" key="1">
    <citation type="submission" date="2014-08" db="EMBL/GenBank/DDBJ databases">
        <authorList>
            <person name="Sisinthy S."/>
        </authorList>
    </citation>
    <scope>NUCLEOTIDE SEQUENCE [LARGE SCALE GENOMIC DNA]</scope>
    <source>
        <strain evidence="1 2">RuG17</strain>
    </source>
</reference>
<comment type="caution">
    <text evidence="1">The sequence shown here is derived from an EMBL/GenBank/DDBJ whole genome shotgun (WGS) entry which is preliminary data.</text>
</comment>
<name>A0A099J212_9MICO</name>
<proteinExistence type="predicted"/>
<protein>
    <submittedName>
        <fullName evidence="1">Uncharacterized protein</fullName>
    </submittedName>
</protein>
<keyword evidence="2" id="KW-1185">Reference proteome</keyword>